<sequence>MTGTACETRSSAPRHVVFYLPNLAGGGAERSILRLSQALAERGHRVELIVNQAAGPYRSRVAASVRLVVLERASKLSGRLALLRLASGARDARAALLRLAGMRRPIIKLAYIAPLTAVLAESRPDVLISALTRANLAALLAHRLAGVKSRILVTERNHLSAELAERRTQGDNTAGWASLIGLVNACYPWADAIAGVSRGVADDLAASTRLSRDTIQTLYNPVVGPDLAAAGRAPLPEGIWPVSATDTTPVILAVGRLEPQKDFSTLIHAVARLWRARPVHLVIAGEGVMRAALTLEIKRLGLGNVVHLVGWVDAPAVLMHRASLFVLSSLYEGLPGVLIEAMGCGCPVVATDCPSGPREILLDGRYGPLVPVGDVQALADAMQASLDQPVAREQLLARASDFSIATSTERFERLIEDLATR</sequence>
<feature type="domain" description="Glycosyltransferase subfamily 4-like N-terminal" evidence="2">
    <location>
        <begin position="26"/>
        <end position="222"/>
    </location>
</feature>
<evidence type="ECO:0000313" key="4">
    <source>
        <dbReference type="Proteomes" id="UP000285310"/>
    </source>
</evidence>
<accession>A0A423PJ66</accession>
<comment type="caution">
    <text evidence="3">The sequence shown here is derived from an EMBL/GenBank/DDBJ whole genome shotgun (WGS) entry which is preliminary data.</text>
</comment>
<dbReference type="SUPFAM" id="SSF53756">
    <property type="entry name" value="UDP-Glycosyltransferase/glycogen phosphorylase"/>
    <property type="match status" value="1"/>
</dbReference>
<evidence type="ECO:0000313" key="3">
    <source>
        <dbReference type="EMBL" id="ROO25637.1"/>
    </source>
</evidence>
<dbReference type="Pfam" id="PF00534">
    <property type="entry name" value="Glycos_transf_1"/>
    <property type="match status" value="1"/>
</dbReference>
<dbReference type="EMBL" id="AYKG01000045">
    <property type="protein sequence ID" value="ROO25637.1"/>
    <property type="molecule type" value="Genomic_DNA"/>
</dbReference>
<organism evidence="3 4">
    <name type="scientific">Salinisphaera japonica YTM-1</name>
    <dbReference type="NCBI Taxonomy" id="1209778"/>
    <lineage>
        <taxon>Bacteria</taxon>
        <taxon>Pseudomonadati</taxon>
        <taxon>Pseudomonadota</taxon>
        <taxon>Gammaproteobacteria</taxon>
        <taxon>Salinisphaerales</taxon>
        <taxon>Salinisphaeraceae</taxon>
        <taxon>Salinisphaera</taxon>
    </lineage>
</organism>
<protein>
    <submittedName>
        <fullName evidence="3">Glycosyltransferase family 1</fullName>
    </submittedName>
</protein>
<keyword evidence="3" id="KW-0808">Transferase</keyword>
<dbReference type="Pfam" id="PF13439">
    <property type="entry name" value="Glyco_transf_4"/>
    <property type="match status" value="1"/>
</dbReference>
<reference evidence="3 4" key="1">
    <citation type="submission" date="2013-10" db="EMBL/GenBank/DDBJ databases">
        <title>Salinisphaera japonica YTM-1 Genome Sequencing.</title>
        <authorList>
            <person name="Lai Q."/>
            <person name="Li C."/>
            <person name="Shao Z."/>
        </authorList>
    </citation>
    <scope>NUCLEOTIDE SEQUENCE [LARGE SCALE GENOMIC DNA]</scope>
    <source>
        <strain evidence="3 4">YTM-1</strain>
    </source>
</reference>
<dbReference type="FunCoup" id="A0A423PJ66">
    <property type="interactions" value="38"/>
</dbReference>
<dbReference type="PANTHER" id="PTHR12526">
    <property type="entry name" value="GLYCOSYLTRANSFERASE"/>
    <property type="match status" value="1"/>
</dbReference>
<keyword evidence="4" id="KW-1185">Reference proteome</keyword>
<dbReference type="Proteomes" id="UP000285310">
    <property type="component" value="Unassembled WGS sequence"/>
</dbReference>
<gene>
    <name evidence="3" type="ORF">SAJA_12880</name>
</gene>
<dbReference type="RefSeq" id="WP_184999880.1">
    <property type="nucleotide sequence ID" value="NZ_AYKG01000045.1"/>
</dbReference>
<dbReference type="InterPro" id="IPR028098">
    <property type="entry name" value="Glyco_trans_4-like_N"/>
</dbReference>
<evidence type="ECO:0000259" key="1">
    <source>
        <dbReference type="Pfam" id="PF00534"/>
    </source>
</evidence>
<dbReference type="InterPro" id="IPR001296">
    <property type="entry name" value="Glyco_trans_1"/>
</dbReference>
<proteinExistence type="predicted"/>
<dbReference type="CDD" id="cd03811">
    <property type="entry name" value="GT4_GT28_WabH-like"/>
    <property type="match status" value="1"/>
</dbReference>
<evidence type="ECO:0000259" key="2">
    <source>
        <dbReference type="Pfam" id="PF13439"/>
    </source>
</evidence>
<feature type="domain" description="Glycosyl transferase family 1" evidence="1">
    <location>
        <begin position="246"/>
        <end position="395"/>
    </location>
</feature>
<dbReference type="Gene3D" id="3.40.50.2000">
    <property type="entry name" value="Glycogen Phosphorylase B"/>
    <property type="match status" value="2"/>
</dbReference>
<name>A0A423PJ66_9GAMM</name>
<dbReference type="InParanoid" id="A0A423PJ66"/>
<dbReference type="AlphaFoldDB" id="A0A423PJ66"/>
<dbReference type="GO" id="GO:0016757">
    <property type="term" value="F:glycosyltransferase activity"/>
    <property type="evidence" value="ECO:0007669"/>
    <property type="project" value="UniProtKB-ARBA"/>
</dbReference>